<evidence type="ECO:0000256" key="1">
    <source>
        <dbReference type="ARBA" id="ARBA00007592"/>
    </source>
</evidence>
<feature type="active site" description="Schiff-base intermediate with substrate" evidence="5">
    <location>
        <position position="165"/>
    </location>
</feature>
<proteinExistence type="inferred from homology"/>
<feature type="active site" description="Proton donor/acceptor" evidence="5">
    <location>
        <position position="136"/>
    </location>
</feature>
<evidence type="ECO:0000313" key="7">
    <source>
        <dbReference type="EMBL" id="TRZ40390.1"/>
    </source>
</evidence>
<evidence type="ECO:0000256" key="4">
    <source>
        <dbReference type="PIRNR" id="PIRNR001365"/>
    </source>
</evidence>
<evidence type="ECO:0000256" key="6">
    <source>
        <dbReference type="PIRSR" id="PIRSR001365-2"/>
    </source>
</evidence>
<dbReference type="Gene3D" id="3.20.20.70">
    <property type="entry name" value="Aldolase class I"/>
    <property type="match status" value="1"/>
</dbReference>
<evidence type="ECO:0000313" key="8">
    <source>
        <dbReference type="Proteomes" id="UP000319837"/>
    </source>
</evidence>
<keyword evidence="3" id="KW-0704">Schiff base</keyword>
<name>A0A553STR5_NIACI</name>
<dbReference type="CDD" id="cd00408">
    <property type="entry name" value="DHDPS-like"/>
    <property type="match status" value="1"/>
</dbReference>
<organism evidence="7 8">
    <name type="scientific">Niallia circulans</name>
    <name type="common">Bacillus circulans</name>
    <dbReference type="NCBI Taxonomy" id="1397"/>
    <lineage>
        <taxon>Bacteria</taxon>
        <taxon>Bacillati</taxon>
        <taxon>Bacillota</taxon>
        <taxon>Bacilli</taxon>
        <taxon>Bacillales</taxon>
        <taxon>Bacillaceae</taxon>
        <taxon>Niallia</taxon>
    </lineage>
</organism>
<protein>
    <submittedName>
        <fullName evidence="7">Dihydrodipicolinate synthase family protein</fullName>
    </submittedName>
</protein>
<dbReference type="InterPro" id="IPR002220">
    <property type="entry name" value="DapA-like"/>
</dbReference>
<evidence type="ECO:0000256" key="2">
    <source>
        <dbReference type="ARBA" id="ARBA00023239"/>
    </source>
</evidence>
<keyword evidence="2 4" id="KW-0456">Lyase</keyword>
<gene>
    <name evidence="7" type="ORF">CEQ21_05620</name>
</gene>
<dbReference type="GO" id="GO:0008840">
    <property type="term" value="F:4-hydroxy-tetrahydrodipicolinate synthase activity"/>
    <property type="evidence" value="ECO:0007669"/>
    <property type="project" value="TreeGrafter"/>
</dbReference>
<dbReference type="EMBL" id="RIBP01000001">
    <property type="protein sequence ID" value="TRZ40390.1"/>
    <property type="molecule type" value="Genomic_DNA"/>
</dbReference>
<comment type="similarity">
    <text evidence="1 4">Belongs to the DapA family.</text>
</comment>
<evidence type="ECO:0000256" key="5">
    <source>
        <dbReference type="PIRSR" id="PIRSR001365-1"/>
    </source>
</evidence>
<dbReference type="SMART" id="SM01130">
    <property type="entry name" value="DHDPS"/>
    <property type="match status" value="1"/>
</dbReference>
<dbReference type="Proteomes" id="UP000319837">
    <property type="component" value="Unassembled WGS sequence"/>
</dbReference>
<dbReference type="PROSITE" id="PS00666">
    <property type="entry name" value="DHDPS_2"/>
    <property type="match status" value="1"/>
</dbReference>
<dbReference type="InterPro" id="IPR013785">
    <property type="entry name" value="Aldolase_TIM"/>
</dbReference>
<dbReference type="AlphaFoldDB" id="A0A553STR5"/>
<dbReference type="Pfam" id="PF00701">
    <property type="entry name" value="DHDPS"/>
    <property type="match status" value="1"/>
</dbReference>
<accession>A0A553STR5</accession>
<feature type="binding site" evidence="6">
    <location>
        <position position="48"/>
    </location>
    <ligand>
        <name>pyruvate</name>
        <dbReference type="ChEBI" id="CHEBI:15361"/>
    </ligand>
</feature>
<dbReference type="RefSeq" id="WP_185763784.1">
    <property type="nucleotide sequence ID" value="NZ_RIBP01000001.1"/>
</dbReference>
<dbReference type="GO" id="GO:0044281">
    <property type="term" value="P:small molecule metabolic process"/>
    <property type="evidence" value="ECO:0007669"/>
    <property type="project" value="UniProtKB-ARBA"/>
</dbReference>
<sequence length="289" mass="32003">MKNPFLEFSVAMVTPFTYEGQLNLASIPPLIFYYKKNNVPSLLISGSTGEQHSMTIEERMTLYNKVKEAAQDNFLLYGGVAAVQTKDAIALAIAAEEAGFNGIMLGFPPYLRINQEEAFNYAARICSNTSLPIMLYNNPPRTGFTLNMDTLLKLVKQFPQIIALKEAGDRATVKLVKENLGSEFIVLTGSDQTIVEDAELGFNGISSVLGNVFPNEIHEIVAQIKFGNINEAKELISKLSPNMKTITEIGTLRAIKYILEKQNVPAGICREPISVLNKEEQIKIEGFFE</sequence>
<dbReference type="InterPro" id="IPR020625">
    <property type="entry name" value="Schiff_base-form_aldolases_AS"/>
</dbReference>
<evidence type="ECO:0000256" key="3">
    <source>
        <dbReference type="ARBA" id="ARBA00023270"/>
    </source>
</evidence>
<dbReference type="PANTHER" id="PTHR12128:SF66">
    <property type="entry name" value="4-HYDROXY-2-OXOGLUTARATE ALDOLASE, MITOCHONDRIAL"/>
    <property type="match status" value="1"/>
</dbReference>
<dbReference type="PANTHER" id="PTHR12128">
    <property type="entry name" value="DIHYDRODIPICOLINATE SYNTHASE"/>
    <property type="match status" value="1"/>
</dbReference>
<dbReference type="PRINTS" id="PR00146">
    <property type="entry name" value="DHPICSNTHASE"/>
</dbReference>
<dbReference type="SUPFAM" id="SSF51569">
    <property type="entry name" value="Aldolase"/>
    <property type="match status" value="1"/>
</dbReference>
<dbReference type="PIRSF" id="PIRSF001365">
    <property type="entry name" value="DHDPS"/>
    <property type="match status" value="1"/>
</dbReference>
<comment type="caution">
    <text evidence="7">The sequence shown here is derived from an EMBL/GenBank/DDBJ whole genome shotgun (WGS) entry which is preliminary data.</text>
</comment>
<reference evidence="8" key="1">
    <citation type="submission" date="2018-10" db="EMBL/GenBank/DDBJ databases">
        <title>FDA dAtabase for Regulatory Grade micrObial Sequences (FDA-ARGOS): Supporting development and validation of Infectious Disease Dx tests.</title>
        <authorList>
            <person name="Minogue T."/>
            <person name="Wolcott M."/>
            <person name="Wasieloski L."/>
            <person name="Aguilar W."/>
            <person name="Moore D."/>
            <person name="Tallon L."/>
            <person name="Sadzewicz L."/>
            <person name="Sengamalay N."/>
            <person name="Ott S."/>
            <person name="Godinez A."/>
            <person name="Nagaraj S."/>
            <person name="Vavikolanu K."/>
            <person name="Vyas G."/>
            <person name="Nadendla S."/>
            <person name="George J."/>
            <person name="Sichtig H."/>
        </authorList>
    </citation>
    <scope>NUCLEOTIDE SEQUENCE [LARGE SCALE GENOMIC DNA]</scope>
    <source>
        <strain evidence="8">FDAARGOS_343</strain>
    </source>
</reference>